<feature type="region of interest" description="Disordered" evidence="1">
    <location>
        <begin position="1170"/>
        <end position="1226"/>
    </location>
</feature>
<organism evidence="3 4">
    <name type="scientific">Discostella pseudostelligera</name>
    <dbReference type="NCBI Taxonomy" id="259834"/>
    <lineage>
        <taxon>Eukaryota</taxon>
        <taxon>Sar</taxon>
        <taxon>Stramenopiles</taxon>
        <taxon>Ochrophyta</taxon>
        <taxon>Bacillariophyta</taxon>
        <taxon>Coscinodiscophyceae</taxon>
        <taxon>Thalassiosirophycidae</taxon>
        <taxon>Stephanodiscales</taxon>
        <taxon>Stephanodiscaceae</taxon>
        <taxon>Discostella</taxon>
    </lineage>
</organism>
<feature type="compositionally biased region" description="Acidic residues" evidence="1">
    <location>
        <begin position="1623"/>
        <end position="1632"/>
    </location>
</feature>
<accession>A0ABD3MF09</accession>
<dbReference type="EMBL" id="JALLBG020000212">
    <property type="protein sequence ID" value="KAL3759150.1"/>
    <property type="molecule type" value="Genomic_DNA"/>
</dbReference>
<dbReference type="SUPFAM" id="SSF46689">
    <property type="entry name" value="Homeodomain-like"/>
    <property type="match status" value="1"/>
</dbReference>
<dbReference type="PROSITE" id="PS50090">
    <property type="entry name" value="MYB_LIKE"/>
    <property type="match status" value="2"/>
</dbReference>
<proteinExistence type="predicted"/>
<dbReference type="Gene3D" id="1.10.10.60">
    <property type="entry name" value="Homeodomain-like"/>
    <property type="match status" value="1"/>
</dbReference>
<dbReference type="CDD" id="cd00167">
    <property type="entry name" value="SANT"/>
    <property type="match status" value="2"/>
</dbReference>
<sequence length="1686" mass="179918">MIRRRIINIQVPMNSQRSSVGGGNEEVVDTMDNATRGGEGMTVTAAGDEGRDDENKVAGAAYTTSTATATAADATTASSRRHNNLIMEELTMDSQTLEDRKRNVLVHALSLRGGGGGDGGGDENSDNKNKKPQQRSSGRASAASTTATSEAAASSSLLPDALSTAKSTTVAAALSARPQPNYPPASELIFGTGGKRPRTEATSSASTTATIAASSSASVVVGDGTNEPPPKRKAGRPRKLLVAADTTTTTNVARKLSLSSTTTTDANAGATIVPTATKAAAATNSATATSTLSTTTAAAVVAAAAAPKRKVGRPRKPISHPPSRPNSRGSIHDDTTNKNITTDNNRTANHASYYTNNDDVDNTVVDTNECYAKNHYDANYASTATTSSTSLPPSSSTSNLLQPQTSSTSSPYYDDEYARFMRSIIGDEEDDDRSILTFKTLQSIRTTTTDNNNNQGENEAGSAVFENTTLDEDDFSYQLTSEGEEEEEEDDDEDEDEMDEIEEDEGEKAMQSPPRGSSTMQSSSTLSSPTLTLDDDEDLLNVLGEIEDLMEEDLEFAAMASLIGGSGFDAMAGAGGGGGGGGGANDDLGGPSSRVGGGTSRETNAVGTIVGTLQKQMAVTTPGVSTKKKKSTTTVVTTPPQCTSRDRQAAAASANNNSNVNSSLGIVGVGGIDVSPVTKGQLARLRRMMAHHHQLLLQQATLSVRAAYVQKVRKDGLSSNTASTAASEGTRRSLLLPESRLETKSLNFISKPVASECSYVNDFFGGETPDELSECLDGSVGMLQDLEQNWKDAVRKSIQLPPHSAPVVTVSSLTHVSGARKLKLGESESSSSANNNANINVGVGNPSESNHDRNSSRRLTRSALTKTLLERDLESVHDKIASPAKKYPPSSSSTSTSTAANAPCRISVFDIRGLSRLKAAFSALDNSVKDVVMGREKGKNEDGINVLAPDTHGKACEILLKHARAEIDMKCLPGGQDLGACLTHAPEAFDEPDKVQYPLTKQQEAELRRNRHTFTAGEDNLILRGVNLYGEKEWCLVSDRFLPDRVFNSISQRYNKLCFLIYKANGIVLDDKGKLPPIPHFAKGATYDVAKAETLTPARAPTTMNVHRWTLEEDIAILKAAPIMGNFWAEIGARLLPHRDRGHIRKRFQVLQRRIPKGVTKMNMNYLKRPIEHPMKSSKSPKRTKVVVPKAAAPRPPATKKEVTKNKPSQPPARKQPSVAPPSPAHILHQGIQVPAVAEESSPTSSSPARIFQLADQARKQRPPMSPIDSAPPSKTVQPFSSRGSPQALFQAVETIQSSCIGGPSPETKIVASVLGGFSQSSHNMDENSQMHVEKILGDEWSQASRMGRLILAGNAESNFVGGRLTDCDGTVQSGQVGEMLPAYQIPYGDEASRLSVINDEHQTDSEAQRRGQVNHGERKSILSSVMEKTNKNASKRKNTTTAFLSTPTKVPSNLHEANSCAVSDEYHSSSIHPTTINLSTPAKEARSVLDATQGETTMNQEFFEYFMSDKSRGGEEGSMMPDGGDVPSVDNMEMIFSPAKTNTMMMMSPIKIGKMSTTTSTTMMTASTPLSQFGTIGSISGPLDGENSLFMHASVFDAASALKDLSTSTPNTPSKLLRSRDDFEEEADDVEGAQYHHNDAAGLGDIKGEDADEGWTSKSSFPKTSFFGKVKARLSSDNADERKSG</sequence>
<dbReference type="InterPro" id="IPR001005">
    <property type="entry name" value="SANT/Myb"/>
</dbReference>
<feature type="compositionally biased region" description="Basic residues" evidence="1">
    <location>
        <begin position="307"/>
        <end position="318"/>
    </location>
</feature>
<dbReference type="PANTHER" id="PTHR16021:SF23">
    <property type="entry name" value="FI18411P1-RELATED"/>
    <property type="match status" value="1"/>
</dbReference>
<dbReference type="InterPro" id="IPR052660">
    <property type="entry name" value="Erythrocyte_Invasion_ImmMod"/>
</dbReference>
<evidence type="ECO:0000313" key="4">
    <source>
        <dbReference type="Proteomes" id="UP001530293"/>
    </source>
</evidence>
<feature type="region of interest" description="Disordered" evidence="1">
    <location>
        <begin position="1256"/>
        <end position="1283"/>
    </location>
</feature>
<comment type="caution">
    <text evidence="3">The sequence shown here is derived from an EMBL/GenBank/DDBJ whole genome shotgun (WGS) entry which is preliminary data.</text>
</comment>
<evidence type="ECO:0000313" key="3">
    <source>
        <dbReference type="EMBL" id="KAL3759150.1"/>
    </source>
</evidence>
<feature type="region of interest" description="Disordered" evidence="1">
    <location>
        <begin position="34"/>
        <end position="53"/>
    </location>
</feature>
<feature type="compositionally biased region" description="Low complexity" evidence="1">
    <location>
        <begin position="201"/>
        <end position="218"/>
    </location>
</feature>
<feature type="compositionally biased region" description="Low complexity" evidence="1">
    <location>
        <begin position="827"/>
        <end position="845"/>
    </location>
</feature>
<feature type="compositionally biased region" description="Acidic residues" evidence="1">
    <location>
        <begin position="482"/>
        <end position="506"/>
    </location>
</feature>
<evidence type="ECO:0000256" key="1">
    <source>
        <dbReference type="SAM" id="MobiDB-lite"/>
    </source>
</evidence>
<feature type="compositionally biased region" description="Polar residues" evidence="1">
    <location>
        <begin position="447"/>
        <end position="457"/>
    </location>
</feature>
<feature type="domain" description="Myb-like" evidence="2">
    <location>
        <begin position="1006"/>
        <end position="1058"/>
    </location>
</feature>
<dbReference type="SMART" id="SM00717">
    <property type="entry name" value="SANT"/>
    <property type="match status" value="2"/>
</dbReference>
<feature type="region of interest" description="Disordered" evidence="1">
    <location>
        <begin position="110"/>
        <end position="156"/>
    </location>
</feature>
<feature type="compositionally biased region" description="Low complexity" evidence="1">
    <location>
        <begin position="881"/>
        <end position="899"/>
    </location>
</feature>
<reference evidence="3 4" key="1">
    <citation type="submission" date="2024-10" db="EMBL/GenBank/DDBJ databases">
        <title>Updated reference genomes for cyclostephanoid diatoms.</title>
        <authorList>
            <person name="Roberts W.R."/>
            <person name="Alverson A.J."/>
        </authorList>
    </citation>
    <scope>NUCLEOTIDE SEQUENCE [LARGE SCALE GENOMIC DNA]</scope>
    <source>
        <strain evidence="3 4">AJA232-27</strain>
    </source>
</reference>
<dbReference type="PANTHER" id="PTHR16021">
    <property type="entry name" value="MANSC DOMAIN CONTAINING PROTEIN 1"/>
    <property type="match status" value="1"/>
</dbReference>
<feature type="region of interest" description="Disordered" evidence="1">
    <location>
        <begin position="447"/>
        <end position="533"/>
    </location>
</feature>
<evidence type="ECO:0000259" key="2">
    <source>
        <dbReference type="PROSITE" id="PS50090"/>
    </source>
</evidence>
<gene>
    <name evidence="3" type="ORF">ACHAWU_002031</name>
</gene>
<feature type="compositionally biased region" description="Polar residues" evidence="1">
    <location>
        <begin position="1273"/>
        <end position="1283"/>
    </location>
</feature>
<feature type="compositionally biased region" description="Low complexity" evidence="1">
    <location>
        <begin position="383"/>
        <end position="412"/>
    </location>
</feature>
<feature type="region of interest" description="Disordered" evidence="1">
    <location>
        <begin position="1623"/>
        <end position="1663"/>
    </location>
</feature>
<feature type="region of interest" description="Disordered" evidence="1">
    <location>
        <begin position="304"/>
        <end position="362"/>
    </location>
</feature>
<dbReference type="Proteomes" id="UP001530293">
    <property type="component" value="Unassembled WGS sequence"/>
</dbReference>
<keyword evidence="4" id="KW-1185">Reference proteome</keyword>
<feature type="region of interest" description="Disordered" evidence="1">
    <location>
        <begin position="383"/>
        <end position="413"/>
    </location>
</feature>
<feature type="region of interest" description="Disordered" evidence="1">
    <location>
        <begin position="578"/>
        <end position="602"/>
    </location>
</feature>
<feature type="compositionally biased region" description="Low complexity" evidence="1">
    <location>
        <begin position="517"/>
        <end position="532"/>
    </location>
</feature>
<dbReference type="InterPro" id="IPR009057">
    <property type="entry name" value="Homeodomain-like_sf"/>
</dbReference>
<feature type="compositionally biased region" description="Low complexity" evidence="1">
    <location>
        <begin position="136"/>
        <end position="156"/>
    </location>
</feature>
<feature type="region of interest" description="Disordered" evidence="1">
    <location>
        <begin position="620"/>
        <end position="643"/>
    </location>
</feature>
<feature type="region of interest" description="Disordered" evidence="1">
    <location>
        <begin position="877"/>
        <end position="899"/>
    </location>
</feature>
<feature type="domain" description="Myb-like" evidence="2">
    <location>
        <begin position="1108"/>
        <end position="1152"/>
    </location>
</feature>
<name>A0ABD3MF09_9STRA</name>
<feature type="region of interest" description="Disordered" evidence="1">
    <location>
        <begin position="175"/>
        <end position="238"/>
    </location>
</feature>
<protein>
    <recommendedName>
        <fullName evidence="2">Myb-like domain-containing protein</fullName>
    </recommendedName>
</protein>
<feature type="region of interest" description="Disordered" evidence="1">
    <location>
        <begin position="823"/>
        <end position="860"/>
    </location>
</feature>